<evidence type="ECO:0000313" key="2">
    <source>
        <dbReference type="EMBL" id="TXL56602.1"/>
    </source>
</evidence>
<dbReference type="InterPro" id="IPR013216">
    <property type="entry name" value="Methyltransf_11"/>
</dbReference>
<dbReference type="InterPro" id="IPR029063">
    <property type="entry name" value="SAM-dependent_MTases_sf"/>
</dbReference>
<keyword evidence="3" id="KW-1185">Reference proteome</keyword>
<dbReference type="GO" id="GO:0032259">
    <property type="term" value="P:methylation"/>
    <property type="evidence" value="ECO:0007669"/>
    <property type="project" value="UniProtKB-KW"/>
</dbReference>
<sequence length="212" mass="23911">MTGDLEAQNDKRRRAWAKQAAAYDRQIGWFERKMFGGQQHRAWACGQAYGDVLEVAVGTGLNLPEYPLDSRVTGIDLSPEMLELARRRISLSGHDVDLRTGDAQDLPFDDASFDVVVCTYSLCNIPDPALAIAEMRRVLRPGGRLVLVDHVASTSRLVYGMQKVIEQLTVRFDGDRMTRRPSREVHRQDFDVVEQERHGFAGMVERLVAVKP</sequence>
<feature type="domain" description="Methyltransferase type 11" evidence="1">
    <location>
        <begin position="53"/>
        <end position="147"/>
    </location>
</feature>
<dbReference type="EMBL" id="VDUX01000009">
    <property type="protein sequence ID" value="TXL56602.1"/>
    <property type="molecule type" value="Genomic_DNA"/>
</dbReference>
<accession>A0A5C8NEZ3</accession>
<dbReference type="SUPFAM" id="SSF53335">
    <property type="entry name" value="S-adenosyl-L-methionine-dependent methyltransferases"/>
    <property type="match status" value="1"/>
</dbReference>
<dbReference type="PANTHER" id="PTHR45036:SF1">
    <property type="entry name" value="METHYLTRANSFERASE LIKE 7A"/>
    <property type="match status" value="1"/>
</dbReference>
<dbReference type="GO" id="GO:0008757">
    <property type="term" value="F:S-adenosylmethionine-dependent methyltransferase activity"/>
    <property type="evidence" value="ECO:0007669"/>
    <property type="project" value="InterPro"/>
</dbReference>
<dbReference type="CDD" id="cd02440">
    <property type="entry name" value="AdoMet_MTases"/>
    <property type="match status" value="1"/>
</dbReference>
<comment type="caution">
    <text evidence="2">The sequence shown here is derived from an EMBL/GenBank/DDBJ whole genome shotgun (WGS) entry which is preliminary data.</text>
</comment>
<protein>
    <submittedName>
        <fullName evidence="2">Class I SAM-dependent methyltransferase</fullName>
    </submittedName>
</protein>
<organism evidence="2 3">
    <name type="scientific">Aeromicrobium terrae</name>
    <dbReference type="NCBI Taxonomy" id="2498846"/>
    <lineage>
        <taxon>Bacteria</taxon>
        <taxon>Bacillati</taxon>
        <taxon>Actinomycetota</taxon>
        <taxon>Actinomycetes</taxon>
        <taxon>Propionibacteriales</taxon>
        <taxon>Nocardioidaceae</taxon>
        <taxon>Aeromicrobium</taxon>
    </lineage>
</organism>
<evidence type="ECO:0000313" key="3">
    <source>
        <dbReference type="Proteomes" id="UP000321571"/>
    </source>
</evidence>
<dbReference type="Gene3D" id="3.40.50.150">
    <property type="entry name" value="Vaccinia Virus protein VP39"/>
    <property type="match status" value="1"/>
</dbReference>
<keyword evidence="2" id="KW-0489">Methyltransferase</keyword>
<keyword evidence="2" id="KW-0808">Transferase</keyword>
<dbReference type="RefSeq" id="WP_147687664.1">
    <property type="nucleotide sequence ID" value="NZ_VDUX01000009.1"/>
</dbReference>
<reference evidence="2 3" key="1">
    <citation type="submission" date="2019-06" db="EMBL/GenBank/DDBJ databases">
        <title>Aeromicrobium sp. nov., isolated from a maize field.</title>
        <authorList>
            <person name="Lin S.-Y."/>
            <person name="Tsai C.-F."/>
            <person name="Young C.-C."/>
        </authorList>
    </citation>
    <scope>NUCLEOTIDE SEQUENCE [LARGE SCALE GENOMIC DNA]</scope>
    <source>
        <strain evidence="2 3">CC-CFT486</strain>
    </source>
</reference>
<dbReference type="PANTHER" id="PTHR45036">
    <property type="entry name" value="METHYLTRANSFERASE LIKE 7B"/>
    <property type="match status" value="1"/>
</dbReference>
<dbReference type="AlphaFoldDB" id="A0A5C8NEZ3"/>
<proteinExistence type="predicted"/>
<dbReference type="OrthoDB" id="65624at2"/>
<name>A0A5C8NEZ3_9ACTN</name>
<evidence type="ECO:0000259" key="1">
    <source>
        <dbReference type="Pfam" id="PF08241"/>
    </source>
</evidence>
<dbReference type="Pfam" id="PF08241">
    <property type="entry name" value="Methyltransf_11"/>
    <property type="match status" value="1"/>
</dbReference>
<dbReference type="Proteomes" id="UP000321571">
    <property type="component" value="Unassembled WGS sequence"/>
</dbReference>
<gene>
    <name evidence="2" type="ORF">FHP06_15200</name>
</gene>
<dbReference type="InterPro" id="IPR052356">
    <property type="entry name" value="Thiol_S-MT"/>
</dbReference>